<evidence type="ECO:0000313" key="2">
    <source>
        <dbReference type="EMBL" id="KAF9059569.1"/>
    </source>
</evidence>
<reference evidence="2" key="1">
    <citation type="submission" date="2020-11" db="EMBL/GenBank/DDBJ databases">
        <authorList>
            <consortium name="DOE Joint Genome Institute"/>
            <person name="Ahrendt S."/>
            <person name="Riley R."/>
            <person name="Andreopoulos W."/>
            <person name="Labutti K."/>
            <person name="Pangilinan J."/>
            <person name="Ruiz-Duenas F.J."/>
            <person name="Barrasa J.M."/>
            <person name="Sanchez-Garcia M."/>
            <person name="Camarero S."/>
            <person name="Miyauchi S."/>
            <person name="Serrano A."/>
            <person name="Linde D."/>
            <person name="Babiker R."/>
            <person name="Drula E."/>
            <person name="Ayuso-Fernandez I."/>
            <person name="Pacheco R."/>
            <person name="Padilla G."/>
            <person name="Ferreira P."/>
            <person name="Barriuso J."/>
            <person name="Kellner H."/>
            <person name="Castanera R."/>
            <person name="Alfaro M."/>
            <person name="Ramirez L."/>
            <person name="Pisabarro A.G."/>
            <person name="Kuo A."/>
            <person name="Tritt A."/>
            <person name="Lipzen A."/>
            <person name="He G."/>
            <person name="Yan M."/>
            <person name="Ng V."/>
            <person name="Cullen D."/>
            <person name="Martin F."/>
            <person name="Rosso M.-N."/>
            <person name="Henrissat B."/>
            <person name="Hibbett D."/>
            <person name="Martinez A.T."/>
            <person name="Grigoriev I.V."/>
        </authorList>
    </citation>
    <scope>NUCLEOTIDE SEQUENCE</scope>
    <source>
        <strain evidence="2">AH 40177</strain>
    </source>
</reference>
<dbReference type="AlphaFoldDB" id="A0A9P5TYT9"/>
<evidence type="ECO:0000256" key="1">
    <source>
        <dbReference type="SAM" id="MobiDB-lite"/>
    </source>
</evidence>
<keyword evidence="3" id="KW-1185">Reference proteome</keyword>
<comment type="caution">
    <text evidence="2">The sequence shown here is derived from an EMBL/GenBank/DDBJ whole genome shotgun (WGS) entry which is preliminary data.</text>
</comment>
<gene>
    <name evidence="2" type="ORF">BDP27DRAFT_1341160</name>
</gene>
<name>A0A9P5TYT9_9AGAR</name>
<dbReference type="Proteomes" id="UP000772434">
    <property type="component" value="Unassembled WGS sequence"/>
</dbReference>
<feature type="compositionally biased region" description="Basic and acidic residues" evidence="1">
    <location>
        <begin position="57"/>
        <end position="83"/>
    </location>
</feature>
<feature type="compositionally biased region" description="Low complexity" evidence="1">
    <location>
        <begin position="1"/>
        <end position="22"/>
    </location>
</feature>
<evidence type="ECO:0000313" key="3">
    <source>
        <dbReference type="Proteomes" id="UP000772434"/>
    </source>
</evidence>
<accession>A0A9P5TYT9</accession>
<feature type="region of interest" description="Disordered" evidence="1">
    <location>
        <begin position="1"/>
        <end position="24"/>
    </location>
</feature>
<dbReference type="OrthoDB" id="3062192at2759"/>
<feature type="region of interest" description="Disordered" evidence="1">
    <location>
        <begin position="54"/>
        <end position="83"/>
    </location>
</feature>
<protein>
    <submittedName>
        <fullName evidence="2">Uncharacterized protein</fullName>
    </submittedName>
</protein>
<organism evidence="2 3">
    <name type="scientific">Rhodocollybia butyracea</name>
    <dbReference type="NCBI Taxonomy" id="206335"/>
    <lineage>
        <taxon>Eukaryota</taxon>
        <taxon>Fungi</taxon>
        <taxon>Dikarya</taxon>
        <taxon>Basidiomycota</taxon>
        <taxon>Agaricomycotina</taxon>
        <taxon>Agaricomycetes</taxon>
        <taxon>Agaricomycetidae</taxon>
        <taxon>Agaricales</taxon>
        <taxon>Marasmiineae</taxon>
        <taxon>Omphalotaceae</taxon>
        <taxon>Rhodocollybia</taxon>
    </lineage>
</organism>
<dbReference type="EMBL" id="JADNRY010000292">
    <property type="protein sequence ID" value="KAF9059569.1"/>
    <property type="molecule type" value="Genomic_DNA"/>
</dbReference>
<proteinExistence type="predicted"/>
<sequence length="547" mass="61610">MDESGETNSTFTGTESTTSASTMPGLGYLSGKAIRVVGTAVVNGVDAIFRRRGLPQQHHEVTPDRRADSRASSDHYNDSLEDISRTGTYTSSSTIPGLGYLSGTVIKGVGTVVTNQVDNILIRQRLAQLEAILGQNSCAITTDSRDRESLYNDLLELSRPVYNSSIRTRAFRLIMGRVGGMDFEDLAAAVLKWPIDESYDLLDAMVSCIQVSSSDPITPKSMYYSAGQDAYRTQLRYASWSSEEMRFTAFLLYVGLTISLSSSPAFSRLVLRVNIPYIIGKLLALRDEWSKYLLPGQFVLHALIKNLDPVEDSTSIYHLRRILNSNPTLGPIPASFFLSAPSSKEESSYISQLRDMFQETELIHKEPPFFQVHKKRCIAFAWGIKSAKQRHRDKRWVIDPTIDAFLTSASEVHQDTVQTKRIIWPSLSAKRLWKISPLNTKTLHTAVHRRSTLSHRKNALIPLPFFPPPPKQKILKSSETTVAENQAEVRNREITSLMEQLNMQHKGSYRVPELRARIDQMIQESEILMEPLPVYQLPPAYELEDRA</sequence>